<evidence type="ECO:0000313" key="3">
    <source>
        <dbReference type="EMBL" id="TNN29261.1"/>
    </source>
</evidence>
<feature type="signal peptide" evidence="2">
    <location>
        <begin position="1"/>
        <end position="22"/>
    </location>
</feature>
<evidence type="ECO:0000313" key="4">
    <source>
        <dbReference type="Proteomes" id="UP000314294"/>
    </source>
</evidence>
<comment type="caution">
    <text evidence="3">The sequence shown here is derived from an EMBL/GenBank/DDBJ whole genome shotgun (WGS) entry which is preliminary data.</text>
</comment>
<dbReference type="Proteomes" id="UP000314294">
    <property type="component" value="Unassembled WGS sequence"/>
</dbReference>
<dbReference type="AlphaFoldDB" id="A0A4Z2EL09"/>
<evidence type="ECO:0000256" key="1">
    <source>
        <dbReference type="SAM" id="MobiDB-lite"/>
    </source>
</evidence>
<feature type="compositionally biased region" description="Basic and acidic residues" evidence="1">
    <location>
        <begin position="59"/>
        <end position="71"/>
    </location>
</feature>
<protein>
    <recommendedName>
        <fullName evidence="5">Secreted protein</fullName>
    </recommendedName>
</protein>
<organism evidence="3 4">
    <name type="scientific">Liparis tanakae</name>
    <name type="common">Tanaka's snailfish</name>
    <dbReference type="NCBI Taxonomy" id="230148"/>
    <lineage>
        <taxon>Eukaryota</taxon>
        <taxon>Metazoa</taxon>
        <taxon>Chordata</taxon>
        <taxon>Craniata</taxon>
        <taxon>Vertebrata</taxon>
        <taxon>Euteleostomi</taxon>
        <taxon>Actinopterygii</taxon>
        <taxon>Neopterygii</taxon>
        <taxon>Teleostei</taxon>
        <taxon>Neoteleostei</taxon>
        <taxon>Acanthomorphata</taxon>
        <taxon>Eupercaria</taxon>
        <taxon>Perciformes</taxon>
        <taxon>Cottioidei</taxon>
        <taxon>Cottales</taxon>
        <taxon>Liparidae</taxon>
        <taxon>Liparis</taxon>
    </lineage>
</organism>
<dbReference type="EMBL" id="SRLO01005861">
    <property type="protein sequence ID" value="TNN29261.1"/>
    <property type="molecule type" value="Genomic_DNA"/>
</dbReference>
<gene>
    <name evidence="3" type="ORF">EYF80_060591</name>
</gene>
<accession>A0A4Z2EL09</accession>
<sequence>MLLLTLMHTLLHTLLHTLRLQSRVIHFVTAVLKDSKCCSPSLSHEGADQTVSEETNGLRNKDRDRKTAIRS</sequence>
<keyword evidence="2" id="KW-0732">Signal</keyword>
<name>A0A4Z2EL09_9TELE</name>
<feature type="chain" id="PRO_5021482245" description="Secreted protein" evidence="2">
    <location>
        <begin position="23"/>
        <end position="71"/>
    </location>
</feature>
<evidence type="ECO:0000256" key="2">
    <source>
        <dbReference type="SAM" id="SignalP"/>
    </source>
</evidence>
<reference evidence="3 4" key="1">
    <citation type="submission" date="2019-03" db="EMBL/GenBank/DDBJ databases">
        <title>First draft genome of Liparis tanakae, snailfish: a comprehensive survey of snailfish specific genes.</title>
        <authorList>
            <person name="Kim W."/>
            <person name="Song I."/>
            <person name="Jeong J.-H."/>
            <person name="Kim D."/>
            <person name="Kim S."/>
            <person name="Ryu S."/>
            <person name="Song J.Y."/>
            <person name="Lee S.K."/>
        </authorList>
    </citation>
    <scope>NUCLEOTIDE SEQUENCE [LARGE SCALE GENOMIC DNA]</scope>
    <source>
        <tissue evidence="3">Muscle</tissue>
    </source>
</reference>
<keyword evidence="4" id="KW-1185">Reference proteome</keyword>
<proteinExistence type="predicted"/>
<feature type="region of interest" description="Disordered" evidence="1">
    <location>
        <begin position="40"/>
        <end position="71"/>
    </location>
</feature>
<feature type="compositionally biased region" description="Polar residues" evidence="1">
    <location>
        <begin position="49"/>
        <end position="58"/>
    </location>
</feature>
<evidence type="ECO:0008006" key="5">
    <source>
        <dbReference type="Google" id="ProtNLM"/>
    </source>
</evidence>